<reference evidence="6 7" key="1">
    <citation type="submission" date="2019-12" db="EMBL/GenBank/DDBJ databases">
        <title>Hymenobacter sp. HMF4947 Genome sequencing and assembly.</title>
        <authorList>
            <person name="Kang H."/>
            <person name="Cha I."/>
            <person name="Kim H."/>
            <person name="Joh K."/>
        </authorList>
    </citation>
    <scope>NUCLEOTIDE SEQUENCE [LARGE SCALE GENOMIC DNA]</scope>
    <source>
        <strain evidence="6 7">HMF4947</strain>
    </source>
</reference>
<keyword evidence="7" id="KW-1185">Reference proteome</keyword>
<dbReference type="Pfam" id="PF03740">
    <property type="entry name" value="PdxJ"/>
    <property type="match status" value="1"/>
</dbReference>
<feature type="binding site" evidence="4">
    <location>
        <position position="7"/>
    </location>
    <ligand>
        <name>3-amino-2-oxopropyl phosphate</name>
        <dbReference type="ChEBI" id="CHEBI:57279"/>
    </ligand>
</feature>
<dbReference type="RefSeq" id="WP_317164804.1">
    <property type="nucleotide sequence ID" value="NZ_WQKZ01000002.1"/>
</dbReference>
<comment type="subunit">
    <text evidence="4">Homooctamer; tetramer of dimers.</text>
</comment>
<comment type="caution">
    <text evidence="6">The sequence shown here is derived from an EMBL/GenBank/DDBJ whole genome shotgun (WGS) entry which is preliminary data.</text>
</comment>
<feature type="binding site" evidence="4">
    <location>
        <begin position="214"/>
        <end position="215"/>
    </location>
    <ligand>
        <name>3-amino-2-oxopropyl phosphate</name>
        <dbReference type="ChEBI" id="CHEBI:57279"/>
    </ligand>
</feature>
<dbReference type="UniPathway" id="UPA00244">
    <property type="reaction ID" value="UER00313"/>
</dbReference>
<dbReference type="HAMAP" id="MF_00279">
    <property type="entry name" value="PdxJ"/>
    <property type="match status" value="1"/>
</dbReference>
<name>A0A7K1TBT6_9BACT</name>
<dbReference type="GO" id="GO:0033856">
    <property type="term" value="F:pyridoxine 5'-phosphate synthase activity"/>
    <property type="evidence" value="ECO:0007669"/>
    <property type="project" value="UniProtKB-UniRule"/>
</dbReference>
<comment type="pathway">
    <text evidence="4">Cofactor biosynthesis; pyridoxine 5'-phosphate biosynthesis; pyridoxine 5'-phosphate from D-erythrose 4-phosphate: step 5/5.</text>
</comment>
<dbReference type="EC" id="2.6.99.2" evidence="4 5"/>
<evidence type="ECO:0000256" key="2">
    <source>
        <dbReference type="ARBA" id="ARBA00022679"/>
    </source>
</evidence>
<dbReference type="Gene3D" id="3.20.20.70">
    <property type="entry name" value="Aldolase class I"/>
    <property type="match status" value="1"/>
</dbReference>
<dbReference type="GO" id="GO:0008615">
    <property type="term" value="P:pyridoxine biosynthetic process"/>
    <property type="evidence" value="ECO:0007669"/>
    <property type="project" value="UniProtKB-UniRule"/>
</dbReference>
<comment type="catalytic activity">
    <reaction evidence="4">
        <text>3-amino-2-oxopropyl phosphate + 1-deoxy-D-xylulose 5-phosphate = pyridoxine 5'-phosphate + phosphate + 2 H2O + H(+)</text>
        <dbReference type="Rhea" id="RHEA:15265"/>
        <dbReference type="ChEBI" id="CHEBI:15377"/>
        <dbReference type="ChEBI" id="CHEBI:15378"/>
        <dbReference type="ChEBI" id="CHEBI:43474"/>
        <dbReference type="ChEBI" id="CHEBI:57279"/>
        <dbReference type="ChEBI" id="CHEBI:57792"/>
        <dbReference type="ChEBI" id="CHEBI:58589"/>
        <dbReference type="EC" id="2.6.99.2"/>
    </reaction>
</comment>
<comment type="similarity">
    <text evidence="4">Belongs to the PNP synthase family.</text>
</comment>
<organism evidence="6 7">
    <name type="scientific">Hymenobacter ginkgonis</name>
    <dbReference type="NCBI Taxonomy" id="2682976"/>
    <lineage>
        <taxon>Bacteria</taxon>
        <taxon>Pseudomonadati</taxon>
        <taxon>Bacteroidota</taxon>
        <taxon>Cytophagia</taxon>
        <taxon>Cytophagales</taxon>
        <taxon>Hymenobacteraceae</taxon>
        <taxon>Hymenobacter</taxon>
    </lineage>
</organism>
<dbReference type="GO" id="GO:0005829">
    <property type="term" value="C:cytosol"/>
    <property type="evidence" value="ECO:0007669"/>
    <property type="project" value="TreeGrafter"/>
</dbReference>
<dbReference type="NCBIfam" id="NF003626">
    <property type="entry name" value="PRK05265.1-4"/>
    <property type="match status" value="1"/>
</dbReference>
<feature type="active site" description="Proton acceptor" evidence="4">
    <location>
        <position position="44"/>
    </location>
</feature>
<evidence type="ECO:0000256" key="5">
    <source>
        <dbReference type="NCBIfam" id="TIGR00559"/>
    </source>
</evidence>
<feature type="binding site" evidence="4">
    <location>
        <position position="18"/>
    </location>
    <ligand>
        <name>3-amino-2-oxopropyl phosphate</name>
        <dbReference type="ChEBI" id="CHEBI:57279"/>
    </ligand>
</feature>
<feature type="active site" description="Proton acceptor" evidence="4">
    <location>
        <position position="71"/>
    </location>
</feature>
<evidence type="ECO:0000313" key="6">
    <source>
        <dbReference type="EMBL" id="MVN75877.1"/>
    </source>
</evidence>
<dbReference type="PANTHER" id="PTHR30456:SF0">
    <property type="entry name" value="PYRIDOXINE 5'-PHOSPHATE SYNTHASE"/>
    <property type="match status" value="1"/>
</dbReference>
<feature type="site" description="Transition state stabilizer" evidence="4">
    <location>
        <position position="152"/>
    </location>
</feature>
<dbReference type="InterPro" id="IPR036130">
    <property type="entry name" value="Pyridoxine-5'_phos_synth"/>
</dbReference>
<feature type="active site" description="Proton donor" evidence="4">
    <location>
        <position position="191"/>
    </location>
</feature>
<dbReference type="PANTHER" id="PTHR30456">
    <property type="entry name" value="PYRIDOXINE 5'-PHOSPHATE SYNTHASE"/>
    <property type="match status" value="1"/>
</dbReference>
<feature type="binding site" evidence="4">
    <location>
        <position position="192"/>
    </location>
    <ligand>
        <name>3-amino-2-oxopropyl phosphate</name>
        <dbReference type="ChEBI" id="CHEBI:57279"/>
    </ligand>
</feature>
<evidence type="ECO:0000256" key="3">
    <source>
        <dbReference type="ARBA" id="ARBA00023096"/>
    </source>
</evidence>
<dbReference type="EMBL" id="WQKZ01000002">
    <property type="protein sequence ID" value="MVN75877.1"/>
    <property type="molecule type" value="Genomic_DNA"/>
</dbReference>
<keyword evidence="1 4" id="KW-0963">Cytoplasm</keyword>
<feature type="binding site" evidence="4">
    <location>
        <position position="46"/>
    </location>
    <ligand>
        <name>1-deoxy-D-xylulose 5-phosphate</name>
        <dbReference type="ChEBI" id="CHEBI:57792"/>
    </ligand>
</feature>
<protein>
    <recommendedName>
        <fullName evidence="4 5">Pyridoxine 5'-phosphate synthase</fullName>
        <shortName evidence="4">PNP synthase</shortName>
        <ecNumber evidence="4 5">2.6.99.2</ecNumber>
    </recommendedName>
</protein>
<gene>
    <name evidence="4" type="primary">pdxJ</name>
    <name evidence="6" type="ORF">GO988_06015</name>
</gene>
<keyword evidence="3 4" id="KW-0664">Pyridoxine biosynthesis</keyword>
<evidence type="ECO:0000256" key="4">
    <source>
        <dbReference type="HAMAP-Rule" id="MF_00279"/>
    </source>
</evidence>
<sequence length="240" mass="26354">MVKLSVNINKIATLRNARGLHARPDLLQAARDIERFGAEGITVHPRPDERHIRYDDVRNLKSIVTTELNVEGNPTPDFLALCREVRPEQVTLVPDAPNAITSNAGWNVVKHQGYLRDVVAELKSYGARVSIFLDPNPTLIDAAAHTGTDRIELYTEAYARYYPTDRAAAVLPYRDTAKAAVAAGLGLNAGHDLDLGNLAYLAQELPGLQEVSIGHALVADALYLGLENVVQLYKRQLKNS</sequence>
<accession>A0A7K1TBT6</accession>
<proteinExistence type="inferred from homology"/>
<dbReference type="InterPro" id="IPR013785">
    <property type="entry name" value="Aldolase_TIM"/>
</dbReference>
<feature type="binding site" evidence="4">
    <location>
        <position position="101"/>
    </location>
    <ligand>
        <name>1-deoxy-D-xylulose 5-phosphate</name>
        <dbReference type="ChEBI" id="CHEBI:57792"/>
    </ligand>
</feature>
<comment type="function">
    <text evidence="4">Catalyzes the complicated ring closure reaction between the two acyclic compounds 1-deoxy-D-xylulose-5-phosphate (DXP) and 3-amino-2-oxopropyl phosphate (1-amino-acetone-3-phosphate or AAP) to form pyridoxine 5'-phosphate (PNP) and inorganic phosphate.</text>
</comment>
<dbReference type="AlphaFoldDB" id="A0A7K1TBT6"/>
<dbReference type="SUPFAM" id="SSF63892">
    <property type="entry name" value="Pyridoxine 5'-phosphate synthase"/>
    <property type="match status" value="1"/>
</dbReference>
<keyword evidence="2 4" id="KW-0808">Transferase</keyword>
<dbReference type="NCBIfam" id="NF003625">
    <property type="entry name" value="PRK05265.1-3"/>
    <property type="match status" value="1"/>
</dbReference>
<evidence type="ECO:0000313" key="7">
    <source>
        <dbReference type="Proteomes" id="UP000441336"/>
    </source>
</evidence>
<comment type="subcellular location">
    <subcellularLocation>
        <location evidence="4">Cytoplasm</location>
    </subcellularLocation>
</comment>
<dbReference type="InterPro" id="IPR004569">
    <property type="entry name" value="PyrdxlP_synth_PdxJ"/>
</dbReference>
<evidence type="ECO:0000256" key="1">
    <source>
        <dbReference type="ARBA" id="ARBA00022490"/>
    </source>
</evidence>
<dbReference type="CDD" id="cd00003">
    <property type="entry name" value="PNPsynthase"/>
    <property type="match status" value="1"/>
</dbReference>
<comment type="caution">
    <text evidence="4">Lacks conserved residue(s) required for the propagation of feature annotation.</text>
</comment>
<feature type="binding site" evidence="4">
    <location>
        <position position="51"/>
    </location>
    <ligand>
        <name>1-deoxy-D-xylulose 5-phosphate</name>
        <dbReference type="ChEBI" id="CHEBI:57792"/>
    </ligand>
</feature>
<dbReference type="NCBIfam" id="TIGR00559">
    <property type="entry name" value="pdxJ"/>
    <property type="match status" value="1"/>
</dbReference>
<dbReference type="Proteomes" id="UP000441336">
    <property type="component" value="Unassembled WGS sequence"/>
</dbReference>